<dbReference type="EnsemblPlants" id="Pp3c13_1959V3.1">
    <property type="protein sequence ID" value="PAC:32931011.CDS.1"/>
    <property type="gene ID" value="Pp3c13_1959"/>
</dbReference>
<protein>
    <submittedName>
        <fullName evidence="2 3">Uncharacterized protein</fullName>
    </submittedName>
</protein>
<feature type="region of interest" description="Disordered" evidence="1">
    <location>
        <begin position="195"/>
        <end position="227"/>
    </location>
</feature>
<evidence type="ECO:0000313" key="3">
    <source>
        <dbReference type="EnsemblPlants" id="PAC:32931011.CDS.1"/>
    </source>
</evidence>
<dbReference type="Gramene" id="Pp3c13_1959V3.1">
    <property type="protein sequence ID" value="PAC:32931011.CDS.1"/>
    <property type="gene ID" value="Pp3c13_1959"/>
</dbReference>
<organism evidence="2">
    <name type="scientific">Physcomitrium patens</name>
    <name type="common">Spreading-leaved earth moss</name>
    <name type="synonym">Physcomitrella patens</name>
    <dbReference type="NCBI Taxonomy" id="3218"/>
    <lineage>
        <taxon>Eukaryota</taxon>
        <taxon>Viridiplantae</taxon>
        <taxon>Streptophyta</taxon>
        <taxon>Embryophyta</taxon>
        <taxon>Bryophyta</taxon>
        <taxon>Bryophytina</taxon>
        <taxon>Bryopsida</taxon>
        <taxon>Funariidae</taxon>
        <taxon>Funariales</taxon>
        <taxon>Funariaceae</taxon>
        <taxon>Physcomitrium</taxon>
    </lineage>
</organism>
<feature type="compositionally biased region" description="Polar residues" evidence="1">
    <location>
        <begin position="198"/>
        <end position="227"/>
    </location>
</feature>
<dbReference type="AlphaFoldDB" id="A0A2K1JKE4"/>
<reference evidence="2 4" key="1">
    <citation type="journal article" date="2008" name="Science">
        <title>The Physcomitrella genome reveals evolutionary insights into the conquest of land by plants.</title>
        <authorList>
            <person name="Rensing S."/>
            <person name="Lang D."/>
            <person name="Zimmer A."/>
            <person name="Terry A."/>
            <person name="Salamov A."/>
            <person name="Shapiro H."/>
            <person name="Nishiyama T."/>
            <person name="Perroud P.-F."/>
            <person name="Lindquist E."/>
            <person name="Kamisugi Y."/>
            <person name="Tanahashi T."/>
            <person name="Sakakibara K."/>
            <person name="Fujita T."/>
            <person name="Oishi K."/>
            <person name="Shin-I T."/>
            <person name="Kuroki Y."/>
            <person name="Toyoda A."/>
            <person name="Suzuki Y."/>
            <person name="Hashimoto A."/>
            <person name="Yamaguchi K."/>
            <person name="Sugano A."/>
            <person name="Kohara Y."/>
            <person name="Fujiyama A."/>
            <person name="Anterola A."/>
            <person name="Aoki S."/>
            <person name="Ashton N."/>
            <person name="Barbazuk W.B."/>
            <person name="Barker E."/>
            <person name="Bennetzen J."/>
            <person name="Bezanilla M."/>
            <person name="Blankenship R."/>
            <person name="Cho S.H."/>
            <person name="Dutcher S."/>
            <person name="Estelle M."/>
            <person name="Fawcett J.A."/>
            <person name="Gundlach H."/>
            <person name="Hanada K."/>
            <person name="Heyl A."/>
            <person name="Hicks K.A."/>
            <person name="Hugh J."/>
            <person name="Lohr M."/>
            <person name="Mayer K."/>
            <person name="Melkozernov A."/>
            <person name="Murata T."/>
            <person name="Nelson D."/>
            <person name="Pils B."/>
            <person name="Prigge M."/>
            <person name="Reiss B."/>
            <person name="Renner T."/>
            <person name="Rombauts S."/>
            <person name="Rushton P."/>
            <person name="Sanderfoot A."/>
            <person name="Schween G."/>
            <person name="Shiu S.-H."/>
            <person name="Stueber K."/>
            <person name="Theodoulou F.L."/>
            <person name="Tu H."/>
            <person name="Van de Peer Y."/>
            <person name="Verrier P.J."/>
            <person name="Waters E."/>
            <person name="Wood A."/>
            <person name="Yang L."/>
            <person name="Cove D."/>
            <person name="Cuming A."/>
            <person name="Hasebe M."/>
            <person name="Lucas S."/>
            <person name="Mishler D.B."/>
            <person name="Reski R."/>
            <person name="Grigoriev I."/>
            <person name="Quatrano R.S."/>
            <person name="Boore J.L."/>
        </authorList>
    </citation>
    <scope>NUCLEOTIDE SEQUENCE [LARGE SCALE GENOMIC DNA]</scope>
    <source>
        <strain evidence="3 4">cv. Gransden 2004</strain>
    </source>
</reference>
<evidence type="ECO:0000313" key="2">
    <source>
        <dbReference type="EMBL" id="PNR42028.1"/>
    </source>
</evidence>
<accession>A0A2K1JKE4</accession>
<name>A0A2K1JKE4_PHYPA</name>
<dbReference type="InParanoid" id="A0A2K1JKE4"/>
<keyword evidence="4" id="KW-1185">Reference proteome</keyword>
<evidence type="ECO:0000313" key="4">
    <source>
        <dbReference type="Proteomes" id="UP000006727"/>
    </source>
</evidence>
<dbReference type="Proteomes" id="UP000006727">
    <property type="component" value="Chromosome 13"/>
</dbReference>
<dbReference type="EMBL" id="ABEU02000013">
    <property type="protein sequence ID" value="PNR42028.1"/>
    <property type="molecule type" value="Genomic_DNA"/>
</dbReference>
<gene>
    <name evidence="2" type="ORF">PHYPA_016857</name>
</gene>
<evidence type="ECO:0000256" key="1">
    <source>
        <dbReference type="SAM" id="MobiDB-lite"/>
    </source>
</evidence>
<sequence length="227" mass="24970">MPSLSGLASDLYRKTTSACGARQLARERERESECARFTVEIVWRFPDLSCTHRSCQHDGSNEWSAINTSREQTECVLKRARGGSPSRGRRFRVGRGQGRWWGRGCQNSSDGLFYLHRASGSNAGCFSARPIPEPISSNRISAFQFCPEAHPTAAKLSSKFSRPRLAPWDISPQPDLYVSGCACVGLACGPPASALAPHSQSQKRANKFPHSSSTRCLLPTNNRMQPS</sequence>
<proteinExistence type="predicted"/>
<reference evidence="3" key="3">
    <citation type="submission" date="2020-12" db="UniProtKB">
        <authorList>
            <consortium name="EnsemblPlants"/>
        </authorList>
    </citation>
    <scope>IDENTIFICATION</scope>
</reference>
<reference evidence="2 4" key="2">
    <citation type="journal article" date="2018" name="Plant J.">
        <title>The Physcomitrella patens chromosome-scale assembly reveals moss genome structure and evolution.</title>
        <authorList>
            <person name="Lang D."/>
            <person name="Ullrich K.K."/>
            <person name="Murat F."/>
            <person name="Fuchs J."/>
            <person name="Jenkins J."/>
            <person name="Haas F.B."/>
            <person name="Piednoel M."/>
            <person name="Gundlach H."/>
            <person name="Van Bel M."/>
            <person name="Meyberg R."/>
            <person name="Vives C."/>
            <person name="Morata J."/>
            <person name="Symeonidi A."/>
            <person name="Hiss M."/>
            <person name="Muchero W."/>
            <person name="Kamisugi Y."/>
            <person name="Saleh O."/>
            <person name="Blanc G."/>
            <person name="Decker E.L."/>
            <person name="van Gessel N."/>
            <person name="Grimwood J."/>
            <person name="Hayes R.D."/>
            <person name="Graham S.W."/>
            <person name="Gunter L.E."/>
            <person name="McDaniel S.F."/>
            <person name="Hoernstein S.N.W."/>
            <person name="Larsson A."/>
            <person name="Li F.W."/>
            <person name="Perroud P.F."/>
            <person name="Phillips J."/>
            <person name="Ranjan P."/>
            <person name="Rokshar D.S."/>
            <person name="Rothfels C.J."/>
            <person name="Schneider L."/>
            <person name="Shu S."/>
            <person name="Stevenson D.W."/>
            <person name="Thummler F."/>
            <person name="Tillich M."/>
            <person name="Villarreal Aguilar J.C."/>
            <person name="Widiez T."/>
            <person name="Wong G.K."/>
            <person name="Wymore A."/>
            <person name="Zhang Y."/>
            <person name="Zimmer A.D."/>
            <person name="Quatrano R.S."/>
            <person name="Mayer K.F.X."/>
            <person name="Goodstein D."/>
            <person name="Casacuberta J.M."/>
            <person name="Vandepoele K."/>
            <person name="Reski R."/>
            <person name="Cuming A.C."/>
            <person name="Tuskan G.A."/>
            <person name="Maumus F."/>
            <person name="Salse J."/>
            <person name="Schmutz J."/>
            <person name="Rensing S.A."/>
        </authorList>
    </citation>
    <scope>NUCLEOTIDE SEQUENCE [LARGE SCALE GENOMIC DNA]</scope>
    <source>
        <strain evidence="3 4">cv. Gransden 2004</strain>
    </source>
</reference>